<accession>A0A8C3YPT2</accession>
<reference evidence="19" key="1">
    <citation type="submission" date="2025-08" db="UniProtKB">
        <authorList>
            <consortium name="Ensembl"/>
        </authorList>
    </citation>
    <scope>IDENTIFICATION</scope>
</reference>
<keyword evidence="5 17" id="KW-0732">Signal</keyword>
<dbReference type="GO" id="GO:0002764">
    <property type="term" value="P:immune response-regulating signaling pathway"/>
    <property type="evidence" value="ECO:0007669"/>
    <property type="project" value="TreeGrafter"/>
</dbReference>
<dbReference type="Proteomes" id="UP000694540">
    <property type="component" value="Unplaced"/>
</dbReference>
<feature type="compositionally biased region" description="Basic and acidic residues" evidence="15">
    <location>
        <begin position="285"/>
        <end position="305"/>
    </location>
</feature>
<evidence type="ECO:0000256" key="8">
    <source>
        <dbReference type="ARBA" id="ARBA00023136"/>
    </source>
</evidence>
<evidence type="ECO:0000256" key="17">
    <source>
        <dbReference type="SAM" id="SignalP"/>
    </source>
</evidence>
<feature type="signal peptide" evidence="17">
    <location>
        <begin position="1"/>
        <end position="21"/>
    </location>
</feature>
<keyword evidence="4 16" id="KW-0812">Transmembrane</keyword>
<keyword evidence="12" id="KW-0393">Immunoglobulin domain</keyword>
<evidence type="ECO:0000256" key="7">
    <source>
        <dbReference type="ARBA" id="ARBA00022989"/>
    </source>
</evidence>
<keyword evidence="6" id="KW-0677">Repeat</keyword>
<dbReference type="SUPFAM" id="SSF48726">
    <property type="entry name" value="Immunoglobulin"/>
    <property type="match status" value="2"/>
</dbReference>
<keyword evidence="3" id="KW-1003">Cell membrane</keyword>
<dbReference type="SMART" id="SM00409">
    <property type="entry name" value="IG"/>
    <property type="match status" value="2"/>
</dbReference>
<evidence type="ECO:0000256" key="15">
    <source>
        <dbReference type="SAM" id="MobiDB-lite"/>
    </source>
</evidence>
<keyword evidence="7 16" id="KW-1133">Transmembrane helix</keyword>
<dbReference type="InterPro" id="IPR036179">
    <property type="entry name" value="Ig-like_dom_sf"/>
</dbReference>
<evidence type="ECO:0000256" key="10">
    <source>
        <dbReference type="ARBA" id="ARBA00023170"/>
    </source>
</evidence>
<dbReference type="FunFam" id="2.60.40.10:FF:000049">
    <property type="entry name" value="Leukocyte immunoglobulin-like receptor subfamily B member 1"/>
    <property type="match status" value="2"/>
</dbReference>
<feature type="chain" id="PRO_5034167501" description="Natural cytotoxicity triggering receptor 1" evidence="17">
    <location>
        <begin position="22"/>
        <end position="305"/>
    </location>
</feature>
<dbReference type="InterPro" id="IPR003599">
    <property type="entry name" value="Ig_sub"/>
</dbReference>
<comment type="subcellular location">
    <subcellularLocation>
        <location evidence="1">Cell membrane</location>
        <topology evidence="1">Single-pass type I membrane protein</topology>
    </subcellularLocation>
</comment>
<evidence type="ECO:0000313" key="19">
    <source>
        <dbReference type="Ensembl" id="ENSCWAP00000026607.1"/>
    </source>
</evidence>
<dbReference type="GeneTree" id="ENSGT01100000263478"/>
<evidence type="ECO:0000256" key="11">
    <source>
        <dbReference type="ARBA" id="ARBA00023180"/>
    </source>
</evidence>
<gene>
    <name evidence="19" type="primary">NCR1</name>
</gene>
<feature type="region of interest" description="Disordered" evidence="15">
    <location>
        <begin position="284"/>
        <end position="305"/>
    </location>
</feature>
<dbReference type="InterPro" id="IPR050412">
    <property type="entry name" value="Ig-like_Receptors_ImmuneReg"/>
</dbReference>
<dbReference type="Pfam" id="PF00047">
    <property type="entry name" value="ig"/>
    <property type="match status" value="1"/>
</dbReference>
<feature type="transmembrane region" description="Helical" evidence="16">
    <location>
        <begin position="256"/>
        <end position="274"/>
    </location>
</feature>
<evidence type="ECO:0000256" key="1">
    <source>
        <dbReference type="ARBA" id="ARBA00004251"/>
    </source>
</evidence>
<evidence type="ECO:0000256" key="14">
    <source>
        <dbReference type="ARBA" id="ARBA00041225"/>
    </source>
</evidence>
<keyword evidence="20" id="KW-1185">Reference proteome</keyword>
<keyword evidence="10" id="KW-0675">Receptor</keyword>
<evidence type="ECO:0000259" key="18">
    <source>
        <dbReference type="SMART" id="SM00409"/>
    </source>
</evidence>
<evidence type="ECO:0000256" key="6">
    <source>
        <dbReference type="ARBA" id="ARBA00022737"/>
    </source>
</evidence>
<evidence type="ECO:0000256" key="4">
    <source>
        <dbReference type="ARBA" id="ARBA00022692"/>
    </source>
</evidence>
<sequence>MPSAPAALLFLGLCLSQGVSAQPQTLSKPVIWAKPSFMIPSGHPAVIWCEGAHKAAEYQLLFEGGLYASERPKSPGRVNRVKFSIQAMTSNTAGQYQCFYRSGELWSQPSDPLDLVVTGLYDTPTLSVQPRPEVTSGENVTFYCHLDTATSMFFLLREGRSSRLQRRHGAVQAEFPMGPVTRAHGGTYRCFGSYNQHAWSFPSEPVKLLVRGGVGDPTFAPTEDTSSPDRRDAYALTPGAEIQEGPALWDHTGQNLLRIGIAFLVLVALVVLLIDDWLHRKRPRDRTGRASGRERRRRLDATAPG</sequence>
<evidence type="ECO:0000256" key="5">
    <source>
        <dbReference type="ARBA" id="ARBA00022729"/>
    </source>
</evidence>
<feature type="region of interest" description="Disordered" evidence="15">
    <location>
        <begin position="212"/>
        <end position="231"/>
    </location>
</feature>
<dbReference type="Gene3D" id="2.60.40.10">
    <property type="entry name" value="Immunoglobulins"/>
    <property type="match status" value="2"/>
</dbReference>
<evidence type="ECO:0000313" key="20">
    <source>
        <dbReference type="Proteomes" id="UP000694540"/>
    </source>
</evidence>
<evidence type="ECO:0000256" key="16">
    <source>
        <dbReference type="SAM" id="Phobius"/>
    </source>
</evidence>
<evidence type="ECO:0000256" key="2">
    <source>
        <dbReference type="ARBA" id="ARBA00006531"/>
    </source>
</evidence>
<organism evidence="19 20">
    <name type="scientific">Catagonus wagneri</name>
    <name type="common">Chacoan peccary</name>
    <dbReference type="NCBI Taxonomy" id="51154"/>
    <lineage>
        <taxon>Eukaryota</taxon>
        <taxon>Metazoa</taxon>
        <taxon>Chordata</taxon>
        <taxon>Craniata</taxon>
        <taxon>Vertebrata</taxon>
        <taxon>Euteleostomi</taxon>
        <taxon>Mammalia</taxon>
        <taxon>Eutheria</taxon>
        <taxon>Laurasiatheria</taxon>
        <taxon>Artiodactyla</taxon>
        <taxon>Suina</taxon>
        <taxon>Tayassuidae</taxon>
        <taxon>Catagonus</taxon>
    </lineage>
</organism>
<dbReference type="InterPro" id="IPR013783">
    <property type="entry name" value="Ig-like_fold"/>
</dbReference>
<name>A0A8C3YPT2_9CETA</name>
<dbReference type="GO" id="GO:0005886">
    <property type="term" value="C:plasma membrane"/>
    <property type="evidence" value="ECO:0007669"/>
    <property type="project" value="UniProtKB-SubCell"/>
</dbReference>
<dbReference type="InterPro" id="IPR013151">
    <property type="entry name" value="Immunoglobulin_dom"/>
</dbReference>
<evidence type="ECO:0000256" key="13">
    <source>
        <dbReference type="ARBA" id="ARBA00040484"/>
    </source>
</evidence>
<feature type="domain" description="Immunoglobulin" evidence="18">
    <location>
        <begin position="34"/>
        <end position="118"/>
    </location>
</feature>
<protein>
    <recommendedName>
        <fullName evidence="13">Natural cytotoxicity triggering receptor 1</fullName>
    </recommendedName>
    <alternativeName>
        <fullName evidence="14">Natural killer cell p46-related protein</fullName>
    </alternativeName>
</protein>
<keyword evidence="8 16" id="KW-0472">Membrane</keyword>
<keyword evidence="11" id="KW-0325">Glycoprotein</keyword>
<dbReference type="PANTHER" id="PTHR11738">
    <property type="entry name" value="MHC CLASS I NK CELL RECEPTOR"/>
    <property type="match status" value="1"/>
</dbReference>
<comment type="similarity">
    <text evidence="2">Belongs to the natural cytotoxicity receptor (NCR) family.</text>
</comment>
<evidence type="ECO:0000256" key="12">
    <source>
        <dbReference type="ARBA" id="ARBA00023319"/>
    </source>
</evidence>
<keyword evidence="9" id="KW-1015">Disulfide bond</keyword>
<dbReference type="AlphaFoldDB" id="A0A8C3YPT2"/>
<evidence type="ECO:0000256" key="3">
    <source>
        <dbReference type="ARBA" id="ARBA00022475"/>
    </source>
</evidence>
<dbReference type="Ensembl" id="ENSCWAT00000028842.1">
    <property type="protein sequence ID" value="ENSCWAP00000026607.1"/>
    <property type="gene ID" value="ENSCWAG00000020103.1"/>
</dbReference>
<proteinExistence type="inferred from homology"/>
<feature type="domain" description="Immunoglobulin" evidence="18">
    <location>
        <begin position="129"/>
        <end position="211"/>
    </location>
</feature>
<reference evidence="19" key="2">
    <citation type="submission" date="2025-09" db="UniProtKB">
        <authorList>
            <consortium name="Ensembl"/>
        </authorList>
    </citation>
    <scope>IDENTIFICATION</scope>
</reference>
<dbReference type="PANTHER" id="PTHR11738:SF14">
    <property type="entry name" value="NATURAL CYTOTOXICITY TRIGGERING RECEPTOR 1"/>
    <property type="match status" value="1"/>
</dbReference>
<evidence type="ECO:0000256" key="9">
    <source>
        <dbReference type="ARBA" id="ARBA00023157"/>
    </source>
</evidence>